<dbReference type="GO" id="GO:0010181">
    <property type="term" value="F:FMN binding"/>
    <property type="evidence" value="ECO:0007669"/>
    <property type="project" value="InterPro"/>
</dbReference>
<dbReference type="Gene3D" id="2.30.110.10">
    <property type="entry name" value="Electron Transport, Fmn-binding Protein, Chain A"/>
    <property type="match status" value="1"/>
</dbReference>
<protein>
    <submittedName>
        <fullName evidence="4">Flavin reductase</fullName>
    </submittedName>
</protein>
<dbReference type="Pfam" id="PF01613">
    <property type="entry name" value="Flavin_Reduct"/>
    <property type="match status" value="1"/>
</dbReference>
<dbReference type="PANTHER" id="PTHR30466:SF11">
    <property type="entry name" value="FLAVIN-DEPENDENT MONOOXYGENASE, REDUCTASE SUBUNIT HSAB"/>
    <property type="match status" value="1"/>
</dbReference>
<dbReference type="RefSeq" id="WP_125569701.1">
    <property type="nucleotide sequence ID" value="NZ_AP019307.1"/>
</dbReference>
<dbReference type="AlphaFoldDB" id="A0A3G9IXG5"/>
<evidence type="ECO:0000313" key="5">
    <source>
        <dbReference type="Proteomes" id="UP000271573"/>
    </source>
</evidence>
<dbReference type="SUPFAM" id="SSF50475">
    <property type="entry name" value="FMN-binding split barrel"/>
    <property type="match status" value="1"/>
</dbReference>
<organism evidence="4 5">
    <name type="scientific">Nocardioides baekrokdamisoli</name>
    <dbReference type="NCBI Taxonomy" id="1804624"/>
    <lineage>
        <taxon>Bacteria</taxon>
        <taxon>Bacillati</taxon>
        <taxon>Actinomycetota</taxon>
        <taxon>Actinomycetes</taxon>
        <taxon>Propionibacteriales</taxon>
        <taxon>Nocardioidaceae</taxon>
        <taxon>Nocardioides</taxon>
    </lineage>
</organism>
<sequence length="162" mass="17483">MSQTDPVVEKNFRAAMSHVAAPVSIVTSVVDGTPWGTTVSAFASLSMDPPMMLISLQHDSGLLSRIGEGSILGVNVLSASQSELALRFARRDQDRFTSTPWTLADGAPRLGDIHAYVAVKVARMVTGGDHVVLFCDVIDAATYETQPLTYHRRLFGTHTPEV</sequence>
<comment type="similarity">
    <text evidence="1">Belongs to the non-flavoprotein flavin reductase family.</text>
</comment>
<dbReference type="PANTHER" id="PTHR30466">
    <property type="entry name" value="FLAVIN REDUCTASE"/>
    <property type="match status" value="1"/>
</dbReference>
<dbReference type="GO" id="GO:0042602">
    <property type="term" value="F:riboflavin reductase (NADPH) activity"/>
    <property type="evidence" value="ECO:0007669"/>
    <property type="project" value="TreeGrafter"/>
</dbReference>
<dbReference type="SMART" id="SM00903">
    <property type="entry name" value="Flavin_Reduct"/>
    <property type="match status" value="1"/>
</dbReference>
<evidence type="ECO:0000259" key="3">
    <source>
        <dbReference type="SMART" id="SM00903"/>
    </source>
</evidence>
<feature type="domain" description="Flavin reductase like" evidence="3">
    <location>
        <begin position="16"/>
        <end position="157"/>
    </location>
</feature>
<dbReference type="OrthoDB" id="9792858at2"/>
<dbReference type="InterPro" id="IPR002563">
    <property type="entry name" value="Flavin_Rdtase-like_dom"/>
</dbReference>
<reference evidence="4 5" key="1">
    <citation type="submission" date="2018-11" db="EMBL/GenBank/DDBJ databases">
        <title>Complete genome sequence of Nocardioides baekrokdamisoli strain KCTC 39748.</title>
        <authorList>
            <person name="Kang S.W."/>
            <person name="Lee K.C."/>
            <person name="Kim K.K."/>
            <person name="Kim J.S."/>
            <person name="Kim D.S."/>
            <person name="Ko S.H."/>
            <person name="Yang S.H."/>
            <person name="Shin Y.K."/>
            <person name="Lee J.S."/>
        </authorList>
    </citation>
    <scope>NUCLEOTIDE SEQUENCE [LARGE SCALE GENOMIC DNA]</scope>
    <source>
        <strain evidence="4 5">KCTC 39748</strain>
    </source>
</reference>
<evidence type="ECO:0000313" key="4">
    <source>
        <dbReference type="EMBL" id="BBH18391.1"/>
    </source>
</evidence>
<dbReference type="KEGG" id="nbe:Back2_26780"/>
<name>A0A3G9IXG5_9ACTN</name>
<accession>A0A3G9IXG5</accession>
<dbReference type="Proteomes" id="UP000271573">
    <property type="component" value="Chromosome"/>
</dbReference>
<evidence type="ECO:0000256" key="1">
    <source>
        <dbReference type="ARBA" id="ARBA00008898"/>
    </source>
</evidence>
<keyword evidence="5" id="KW-1185">Reference proteome</keyword>
<proteinExistence type="inferred from homology"/>
<gene>
    <name evidence="4" type="ORF">Back2_26780</name>
</gene>
<keyword evidence="2" id="KW-0560">Oxidoreductase</keyword>
<evidence type="ECO:0000256" key="2">
    <source>
        <dbReference type="ARBA" id="ARBA00023002"/>
    </source>
</evidence>
<dbReference type="InterPro" id="IPR050268">
    <property type="entry name" value="NADH-dep_flavin_reductase"/>
</dbReference>
<dbReference type="InterPro" id="IPR012349">
    <property type="entry name" value="Split_barrel_FMN-bd"/>
</dbReference>
<dbReference type="EMBL" id="AP019307">
    <property type="protein sequence ID" value="BBH18391.1"/>
    <property type="molecule type" value="Genomic_DNA"/>
</dbReference>